<dbReference type="InterPro" id="IPR042302">
    <property type="entry name" value="E1_FCCH_sf"/>
</dbReference>
<dbReference type="Gene3D" id="2.40.30.180">
    <property type="entry name" value="Ubiquitin-activating enzyme E1, FCCH domain"/>
    <property type="match status" value="1"/>
</dbReference>
<feature type="domain" description="Ubiquitin-activating enzyme E1 FCCH" evidence="1">
    <location>
        <begin position="110"/>
        <end position="179"/>
    </location>
</feature>
<protein>
    <submittedName>
        <fullName evidence="2">Ubiquitin-activating enzyme E1, FCCH domain containing protein</fullName>
    </submittedName>
</protein>
<organism evidence="2">
    <name type="scientific">uncultured Caudovirales phage</name>
    <dbReference type="NCBI Taxonomy" id="2100421"/>
    <lineage>
        <taxon>Viruses</taxon>
        <taxon>Duplodnaviria</taxon>
        <taxon>Heunggongvirae</taxon>
        <taxon>Uroviricota</taxon>
        <taxon>Caudoviricetes</taxon>
        <taxon>Peduoviridae</taxon>
        <taxon>Maltschvirus</taxon>
        <taxon>Maltschvirus maltsch</taxon>
    </lineage>
</organism>
<name>A0A6J5LV87_9CAUD</name>
<dbReference type="Pfam" id="PF16190">
    <property type="entry name" value="E1_FCCH"/>
    <property type="match status" value="1"/>
</dbReference>
<proteinExistence type="predicted"/>
<dbReference type="InterPro" id="IPR032418">
    <property type="entry name" value="E1_FCCH"/>
</dbReference>
<accession>A0A6J5LV87</accession>
<gene>
    <name evidence="2" type="ORF">UFOVP315_4</name>
</gene>
<evidence type="ECO:0000259" key="1">
    <source>
        <dbReference type="Pfam" id="PF16190"/>
    </source>
</evidence>
<sequence>MRTPFLQNTAAGGELGPELQARTNLEAFYRTVKRAVNYIVDNSGQLRFRQGTYYVANTRGNAAVVQQPFVFNTEQSYNLSFTNLRMRVFKEDGQVLEAAQTITGITNALPGVVTCAGHGFSNGDEVHITGVGGMTRLNGRNFLAANVTANTFELNTLDNVPIDTTLFTAYTSGGTVARVYELTTPYAAADLANMVVAQQSDTMYITCAITAGGAYQPQKLTRTGHANWTITPVAFIDGPFFPENTSTTTLSLSGTGASGITITASTSTFATTDVGRQVRWNDGTNYFWYSITGFTSATQVTADRGSAATPGGTTATTKWALGAFSNTLGWPKLVEFYETRIVYANTLTFPQTIFASRAGEVASDFDTFTPGTSATSPYTYRVASGQSNGIRFIKGSDQFLMVGTYGAEHRVNGGSVDAAITPTNISVKAFSFLGVSNVQPPVADNNVVYLRRNRRTIASIVYEPLRDGYLSDDKTILAPHITESFIKRMAFQAGPPNILWSAREDGVLIGLTYEQRQQVLAWHRQKFADGLALVEDVCVVPQPEGPDRVWLVLKLTDPTGVTRRFHVYMPDPVAYPDRDDYVLTFPTESTPAASEQAENTDDQAFLRAMFEAQKGGYHLDCGLTYNGSSQTVTMTPGTGATIVDSTGVTFTASGSLFTSSMVGREIWSKAGGRAIITGYTSATVVTCSIREAFVSTATIAASQWYLTTNTVTGLDHLEGFTVRAATDGGGTADLTVTNGTVTLDAQYSIIHVGLKYTGLAITNELGGVAADQSSEGRVKAVSEASIYLHQTLSCEIGTDPYRLQAMIFRQSNDQPGRPPPLFTGWKGISFADSASPNKRLYIRQERPHPCIIQAIRATSDAKTLVVR</sequence>
<reference evidence="2" key="1">
    <citation type="submission" date="2020-04" db="EMBL/GenBank/DDBJ databases">
        <authorList>
            <person name="Chiriac C."/>
            <person name="Salcher M."/>
            <person name="Ghai R."/>
            <person name="Kavagutti S V."/>
        </authorList>
    </citation>
    <scope>NUCLEOTIDE SEQUENCE</scope>
</reference>
<dbReference type="EMBL" id="LR796327">
    <property type="protein sequence ID" value="CAB4136926.1"/>
    <property type="molecule type" value="Genomic_DNA"/>
</dbReference>
<evidence type="ECO:0000313" key="2">
    <source>
        <dbReference type="EMBL" id="CAB4136926.1"/>
    </source>
</evidence>